<feature type="transmembrane region" description="Helical" evidence="7">
    <location>
        <begin position="494"/>
        <end position="513"/>
    </location>
</feature>
<evidence type="ECO:0000256" key="5">
    <source>
        <dbReference type="ARBA" id="ARBA00023136"/>
    </source>
</evidence>
<dbReference type="SUPFAM" id="SSF82866">
    <property type="entry name" value="Multidrug efflux transporter AcrB transmembrane domain"/>
    <property type="match status" value="2"/>
</dbReference>
<keyword evidence="9" id="KW-1185">Reference proteome</keyword>
<evidence type="ECO:0000256" key="2">
    <source>
        <dbReference type="ARBA" id="ARBA00005585"/>
    </source>
</evidence>
<evidence type="ECO:0000313" key="9">
    <source>
        <dbReference type="Proteomes" id="UP000887569"/>
    </source>
</evidence>
<comment type="similarity">
    <text evidence="2">Belongs to the patched family.</text>
</comment>
<feature type="transmembrane region" description="Helical" evidence="7">
    <location>
        <begin position="753"/>
        <end position="771"/>
    </location>
</feature>
<feature type="transmembrane region" description="Helical" evidence="7">
    <location>
        <begin position="701"/>
        <end position="721"/>
    </location>
</feature>
<organism evidence="9 10">
    <name type="scientific">Parascaris univalens</name>
    <name type="common">Nematode worm</name>
    <dbReference type="NCBI Taxonomy" id="6257"/>
    <lineage>
        <taxon>Eukaryota</taxon>
        <taxon>Metazoa</taxon>
        <taxon>Ecdysozoa</taxon>
        <taxon>Nematoda</taxon>
        <taxon>Chromadorea</taxon>
        <taxon>Rhabditida</taxon>
        <taxon>Spirurina</taxon>
        <taxon>Ascaridomorpha</taxon>
        <taxon>Ascaridoidea</taxon>
        <taxon>Ascarididae</taxon>
        <taxon>Parascaris</taxon>
    </lineage>
</organism>
<protein>
    <submittedName>
        <fullName evidence="10">SSD domain-containing protein</fullName>
    </submittedName>
</protein>
<dbReference type="Pfam" id="PF02460">
    <property type="entry name" value="Patched"/>
    <property type="match status" value="1"/>
</dbReference>
<keyword evidence="3 7" id="KW-0812">Transmembrane</keyword>
<proteinExistence type="inferred from homology"/>
<feature type="transmembrane region" description="Helical" evidence="7">
    <location>
        <begin position="285"/>
        <end position="307"/>
    </location>
</feature>
<dbReference type="GO" id="GO:0030659">
    <property type="term" value="C:cytoplasmic vesicle membrane"/>
    <property type="evidence" value="ECO:0007669"/>
    <property type="project" value="TreeGrafter"/>
</dbReference>
<keyword evidence="5 7" id="KW-0472">Membrane</keyword>
<feature type="transmembrane region" description="Helical" evidence="7">
    <location>
        <begin position="868"/>
        <end position="897"/>
    </location>
</feature>
<dbReference type="InterPro" id="IPR000731">
    <property type="entry name" value="SSD"/>
</dbReference>
<accession>A0A914ZTZ4</accession>
<dbReference type="GO" id="GO:0006897">
    <property type="term" value="P:endocytosis"/>
    <property type="evidence" value="ECO:0007669"/>
    <property type="project" value="TreeGrafter"/>
</dbReference>
<dbReference type="InterPro" id="IPR003392">
    <property type="entry name" value="PTHD_SSD"/>
</dbReference>
<evidence type="ECO:0000313" key="10">
    <source>
        <dbReference type="WBParaSite" id="PgB22_g016_t02"/>
    </source>
</evidence>
<feature type="transmembrane region" description="Helical" evidence="7">
    <location>
        <begin position="253"/>
        <end position="273"/>
    </location>
</feature>
<feature type="transmembrane region" description="Helical" evidence="7">
    <location>
        <begin position="835"/>
        <end position="856"/>
    </location>
</feature>
<dbReference type="WBParaSite" id="PgB22_g016_t02">
    <property type="protein sequence ID" value="PgB22_g016_t02"/>
    <property type="gene ID" value="PgB22_g016"/>
</dbReference>
<dbReference type="GO" id="GO:0018996">
    <property type="term" value="P:molting cycle, collagen and cuticulin-based cuticle"/>
    <property type="evidence" value="ECO:0007669"/>
    <property type="project" value="TreeGrafter"/>
</dbReference>
<dbReference type="GO" id="GO:0005886">
    <property type="term" value="C:plasma membrane"/>
    <property type="evidence" value="ECO:0007669"/>
    <property type="project" value="TreeGrafter"/>
</dbReference>
<comment type="subcellular location">
    <subcellularLocation>
        <location evidence="1">Membrane</location>
        <topology evidence="1">Multi-pass membrane protein</topology>
    </subcellularLocation>
</comment>
<evidence type="ECO:0000256" key="1">
    <source>
        <dbReference type="ARBA" id="ARBA00004141"/>
    </source>
</evidence>
<sequence>MRLLERVFNSYGRLLARHPLPFFVIPLITTLASTIGLLNFHSQDDIWDIYSPLNGISRIEEKALERFEYASSAHHYRIQILVNRKDGGNLMNARDLNEMLAMHRFVSDNISISDGESSYLYHDICGIYCNESNAVVLSFIRAVVDMRGESPSLILTYPNAQALQRHLFIGYSIGNLHISGQKHQSDIVDGFKLFILHYMVNLRLPNGRILAHNFERQLRDVFRKATHESLNLDFALLSRDRELEEQRKITLVALPYLAVTASVLTAFMVFTLIDFPLYKSQHIEAVTGVISPGMALITTAGLLWGIGYPFSNILTVVPFLVVTIGIDDAFLILAGWRHSSPVLNLEGRIGEALAKSGASVTVTSITDVLCFAVGLISNMPVVQLFCLYTSVALTIDFIYQVTFFASVVVYCGRRQIRIEESLKFKAKAFPRKSTGLMNRVLAKLAEFSSSFVNINKAAVAPSMQLQVNGFTQLKSQPQRRDHLLRFVDFLHHPITRAFVLLIFAIHIAVSSYLCTQVNTDFNMENLYLKDSPLNSISKKMQHFVLSEAFVVNFAIYPMPNFADSFIREKFNRMVEELETIPNYSSGPASTNLWTREFADAVTFWGEESEFWKQDELLTYFREYGMDEKYITTIKRADGREVITGFFWSITYHNMRNFLEVEDLMEKRRIILKKYSEIFNVSSHHPLEKVPTESAASAPGNFIQTAASAVVLMSVLVFLFVLDIGAIVSVVLSIISICIGTVGYLHLWDVRLDAISLISMLMSVGFSVDYSAHICYHFFTHKEVSAESEKSYSSVGSRTISIIVGSESTLSTRSVPISQFSPSSSRRRLEVTFKGVGWPIIQSGISTLLGMIPLIVVRAYVVAVFWKTVILVTFLGMFHALFLLPVIFLIFSDCIALIKRVFR</sequence>
<keyword evidence="6" id="KW-0325">Glycoprotein</keyword>
<name>A0A914ZTZ4_PARUN</name>
<keyword evidence="4 7" id="KW-1133">Transmembrane helix</keyword>
<dbReference type="Gene3D" id="1.20.1640.10">
    <property type="entry name" value="Multidrug efflux transporter AcrB transmembrane domain"/>
    <property type="match status" value="2"/>
</dbReference>
<evidence type="ECO:0000259" key="8">
    <source>
        <dbReference type="PROSITE" id="PS50156"/>
    </source>
</evidence>
<feature type="domain" description="SSD" evidence="8">
    <location>
        <begin position="253"/>
        <end position="410"/>
    </location>
</feature>
<evidence type="ECO:0000256" key="7">
    <source>
        <dbReference type="SAM" id="Phobius"/>
    </source>
</evidence>
<dbReference type="PANTHER" id="PTHR10796:SF103">
    <property type="entry name" value="SSD DOMAIN-CONTAINING PROTEIN"/>
    <property type="match status" value="1"/>
</dbReference>
<feature type="transmembrane region" description="Helical" evidence="7">
    <location>
        <begin position="382"/>
        <end position="411"/>
    </location>
</feature>
<evidence type="ECO:0000256" key="3">
    <source>
        <dbReference type="ARBA" id="ARBA00022692"/>
    </source>
</evidence>
<dbReference type="PROSITE" id="PS50156">
    <property type="entry name" value="SSD"/>
    <property type="match status" value="1"/>
</dbReference>
<evidence type="ECO:0000256" key="4">
    <source>
        <dbReference type="ARBA" id="ARBA00022989"/>
    </source>
</evidence>
<reference evidence="10" key="1">
    <citation type="submission" date="2022-11" db="UniProtKB">
        <authorList>
            <consortium name="WormBaseParasite"/>
        </authorList>
    </citation>
    <scope>IDENTIFICATION</scope>
</reference>
<dbReference type="PANTHER" id="PTHR10796">
    <property type="entry name" value="PATCHED-RELATED"/>
    <property type="match status" value="1"/>
</dbReference>
<dbReference type="InterPro" id="IPR051697">
    <property type="entry name" value="Patched_domain-protein"/>
</dbReference>
<feature type="transmembrane region" description="Helical" evidence="7">
    <location>
        <begin position="313"/>
        <end position="336"/>
    </location>
</feature>
<feature type="transmembrane region" description="Helical" evidence="7">
    <location>
        <begin position="20"/>
        <end position="40"/>
    </location>
</feature>
<dbReference type="AlphaFoldDB" id="A0A914ZTZ4"/>
<feature type="transmembrane region" description="Helical" evidence="7">
    <location>
        <begin position="726"/>
        <end position="747"/>
    </location>
</feature>
<evidence type="ECO:0000256" key="6">
    <source>
        <dbReference type="ARBA" id="ARBA00023180"/>
    </source>
</evidence>
<dbReference type="Proteomes" id="UP000887569">
    <property type="component" value="Unplaced"/>
</dbReference>